<protein>
    <submittedName>
        <fullName evidence="2">Class I glutamine amidotransferase-like</fullName>
    </submittedName>
</protein>
<keyword evidence="2" id="KW-0315">Glutamine amidotransferase</keyword>
<comment type="caution">
    <text evidence="2">The sequence shown here is derived from an EMBL/GenBank/DDBJ whole genome shotgun (WGS) entry which is preliminary data.</text>
</comment>
<gene>
    <name evidence="2" type="ORF">VIBNISOn1_1540067</name>
</gene>
<name>A0AAV2VMM7_9VIBR</name>
<dbReference type="PIRSF" id="PIRSF016642">
    <property type="entry name" value="UCP016642"/>
    <property type="match status" value="1"/>
</dbReference>
<sequence length="244" mass="26918">MTTLIYSDNVSNNHILYYALGRLRGKSNVFFVNANEILAGALDQNVDLFVMPGGASRYKSDKLNGEGYQRISEYVANGGKYLGICGGAYLACEQTEWAKGTPFEIITPNQLAFFSGTARGPIEQFAQADNYNVTEARIVQLETENEAFQSMYLGGCFFEADDETKGNYEVVARFSELPDKPAAIVKGEFGDGEYVLCSTHPEYDAEATQLMQFDVIGNDYQDFNTLKNTDTLTLELLNTLLSGG</sequence>
<feature type="domain" description="Biotin-protein ligase N-terminal" evidence="1">
    <location>
        <begin position="4"/>
        <end position="242"/>
    </location>
</feature>
<dbReference type="CDD" id="cd03144">
    <property type="entry name" value="GATase1_ScBLP_like"/>
    <property type="match status" value="1"/>
</dbReference>
<dbReference type="AlphaFoldDB" id="A0AAV2VMM7"/>
<dbReference type="SUPFAM" id="SSF52317">
    <property type="entry name" value="Class I glutamine amidotransferase-like"/>
    <property type="match status" value="1"/>
</dbReference>
<dbReference type="EMBL" id="CAOF01000062">
    <property type="protein sequence ID" value="CCO45699.1"/>
    <property type="molecule type" value="Genomic_DNA"/>
</dbReference>
<dbReference type="InterPro" id="IPR029062">
    <property type="entry name" value="Class_I_gatase-like"/>
</dbReference>
<accession>A0AAV2VMM7</accession>
<evidence type="ECO:0000313" key="2">
    <source>
        <dbReference type="EMBL" id="CCO45699.1"/>
    </source>
</evidence>
<dbReference type="InterPro" id="IPR015834">
    <property type="entry name" value="UCP016642"/>
</dbReference>
<dbReference type="Proteomes" id="UP000018211">
    <property type="component" value="Unassembled WGS sequence"/>
</dbReference>
<evidence type="ECO:0000259" key="1">
    <source>
        <dbReference type="Pfam" id="PF09825"/>
    </source>
</evidence>
<evidence type="ECO:0000313" key="3">
    <source>
        <dbReference type="Proteomes" id="UP000018211"/>
    </source>
</evidence>
<dbReference type="InterPro" id="IPR019197">
    <property type="entry name" value="Biotin-prot_ligase_N"/>
</dbReference>
<dbReference type="Pfam" id="PF09825">
    <property type="entry name" value="BPL_N"/>
    <property type="match status" value="1"/>
</dbReference>
<dbReference type="RefSeq" id="WP_022611087.1">
    <property type="nucleotide sequence ID" value="NZ_LK391965.1"/>
</dbReference>
<dbReference type="Gene3D" id="3.40.50.880">
    <property type="match status" value="1"/>
</dbReference>
<reference evidence="2 3" key="1">
    <citation type="journal article" date="2013" name="ISME J.">
        <title>Comparative genomics of pathogenic lineages of Vibrio nigripulchritudo identifies virulence-associated traits.</title>
        <authorList>
            <person name="Goudenege D."/>
            <person name="Labreuche Y."/>
            <person name="Krin E."/>
            <person name="Ansquer D."/>
            <person name="Mangenot S."/>
            <person name="Calteau A."/>
            <person name="Medigue C."/>
            <person name="Mazel D."/>
            <person name="Polz M.F."/>
            <person name="Le Roux F."/>
        </authorList>
    </citation>
    <scope>NUCLEOTIDE SEQUENCE [LARGE SCALE GENOMIC DNA]</scope>
    <source>
        <strain evidence="2 3">SOn1</strain>
    </source>
</reference>
<organism evidence="2 3">
    <name type="scientific">Vibrio nigripulchritudo SOn1</name>
    <dbReference type="NCBI Taxonomy" id="1238450"/>
    <lineage>
        <taxon>Bacteria</taxon>
        <taxon>Pseudomonadati</taxon>
        <taxon>Pseudomonadota</taxon>
        <taxon>Gammaproteobacteria</taxon>
        <taxon>Vibrionales</taxon>
        <taxon>Vibrionaceae</taxon>
        <taxon>Vibrio</taxon>
    </lineage>
</organism>
<proteinExistence type="predicted"/>